<dbReference type="EMBL" id="JAATJH010000009">
    <property type="protein sequence ID" value="NJC28238.1"/>
    <property type="molecule type" value="Genomic_DNA"/>
</dbReference>
<keyword evidence="2" id="KW-0732">Signal</keyword>
<name>A0ABX0XFZ1_9BACT</name>
<evidence type="ECO:0000259" key="3">
    <source>
        <dbReference type="Pfam" id="PF02018"/>
    </source>
</evidence>
<feature type="chain" id="PRO_5045342479" description="CBM-cenC domain-containing protein" evidence="2">
    <location>
        <begin position="25"/>
        <end position="648"/>
    </location>
</feature>
<feature type="signal peptide" evidence="2">
    <location>
        <begin position="1"/>
        <end position="24"/>
    </location>
</feature>
<evidence type="ECO:0000313" key="5">
    <source>
        <dbReference type="Proteomes" id="UP000770785"/>
    </source>
</evidence>
<organism evidence="4 5">
    <name type="scientific">Neolewinella antarctica</name>
    <dbReference type="NCBI Taxonomy" id="442734"/>
    <lineage>
        <taxon>Bacteria</taxon>
        <taxon>Pseudomonadati</taxon>
        <taxon>Bacteroidota</taxon>
        <taxon>Saprospiria</taxon>
        <taxon>Saprospirales</taxon>
        <taxon>Lewinellaceae</taxon>
        <taxon>Neolewinella</taxon>
    </lineage>
</organism>
<dbReference type="InterPro" id="IPR008979">
    <property type="entry name" value="Galactose-bd-like_sf"/>
</dbReference>
<gene>
    <name evidence="4" type="ORF">GGR27_003759</name>
</gene>
<dbReference type="InterPro" id="IPR003305">
    <property type="entry name" value="CenC_carb-bd"/>
</dbReference>
<comment type="caution">
    <text evidence="4">The sequence shown here is derived from an EMBL/GenBank/DDBJ whole genome shotgun (WGS) entry which is preliminary data.</text>
</comment>
<feature type="domain" description="CBM-cenC" evidence="3">
    <location>
        <begin position="199"/>
        <end position="332"/>
    </location>
</feature>
<evidence type="ECO:0000256" key="2">
    <source>
        <dbReference type="SAM" id="SignalP"/>
    </source>
</evidence>
<evidence type="ECO:0000313" key="4">
    <source>
        <dbReference type="EMBL" id="NJC28238.1"/>
    </source>
</evidence>
<keyword evidence="5" id="KW-1185">Reference proteome</keyword>
<dbReference type="Proteomes" id="UP000770785">
    <property type="component" value="Unassembled WGS sequence"/>
</dbReference>
<sequence length="648" mass="70419">MKSTLHYISLLILASVLTSGALFGQCDNSIISNGSFEEGTSTGWGTWHNNSPNSYSFETSTEANTGSSSAAINILVPTDQIPGTQGAEYNSRPQTNPVVAGEEYTIRFFAKSTVDSTKVTFFLKDEFDGFKQLHGDTDTVGTEWTEITSTWTADSSRADIHLEIKVYNADFDQPYSLYIDDVSVCPPAEVVSSNTCADNLVANPGFEDGATTSWGTWHGGTESDYAFSTGTEGYVGNASAKISVLKPGAELNGTGEFNSRPQVSPVVAGQNYEVSLYAKSTLADTKLAVFVKDEFDGFATIGNVEMEVGTEWTKVSFTFENEVARDDVHVEIKAISKDFTEAYDIWIDEVSICAVEGEPGDGGGEEVPTPTVFGESSTTVTCSSNLSQEFAEDDMMNDGMGWDIFDGNDTADVAVFELDPVLPYSGDNSLRIDVNADNDVANFHHRFGQDITLESGKEYTITMWMRSNVPAGDSLRAFTRVVRDPEFDAQFAVNFVTTSNDWLNYSYTFVAGDDWDNGFVEIKFLRMNGFTAAYSVWVDDIQLCDSGDAITPTNDLADLGVSLTLAPNPSVPGINSHLNLISERSLTNAGLTLVDMLGRNVWSQSTNIISGEQRIEIPTGGLAAGMYFLNIHHRGNVKNLKLQVSGSR</sequence>
<dbReference type="RefSeq" id="WP_168040050.1">
    <property type="nucleotide sequence ID" value="NZ_JAATJH010000009.1"/>
</dbReference>
<dbReference type="SUPFAM" id="SSF49785">
    <property type="entry name" value="Galactose-binding domain-like"/>
    <property type="match status" value="3"/>
</dbReference>
<accession>A0ABX0XFZ1</accession>
<feature type="domain" description="CBM-cenC" evidence="3">
    <location>
        <begin position="29"/>
        <end position="164"/>
    </location>
</feature>
<protein>
    <recommendedName>
        <fullName evidence="3">CBM-cenC domain-containing protein</fullName>
    </recommendedName>
</protein>
<evidence type="ECO:0000256" key="1">
    <source>
        <dbReference type="ARBA" id="ARBA00022801"/>
    </source>
</evidence>
<keyword evidence="1" id="KW-0378">Hydrolase</keyword>
<reference evidence="4 5" key="1">
    <citation type="submission" date="2020-03" db="EMBL/GenBank/DDBJ databases">
        <title>Genomic Encyclopedia of Type Strains, Phase IV (KMG-IV): sequencing the most valuable type-strain genomes for metagenomic binning, comparative biology and taxonomic classification.</title>
        <authorList>
            <person name="Goeker M."/>
        </authorList>
    </citation>
    <scope>NUCLEOTIDE SEQUENCE [LARGE SCALE GENOMIC DNA]</scope>
    <source>
        <strain evidence="4 5">DSM 105096</strain>
    </source>
</reference>
<dbReference type="Pfam" id="PF02018">
    <property type="entry name" value="CBM_4_9"/>
    <property type="match status" value="2"/>
</dbReference>
<dbReference type="InterPro" id="IPR026444">
    <property type="entry name" value="Secre_tail"/>
</dbReference>
<dbReference type="NCBIfam" id="TIGR04183">
    <property type="entry name" value="Por_Secre_tail"/>
    <property type="match status" value="1"/>
</dbReference>
<proteinExistence type="predicted"/>
<dbReference type="Gene3D" id="2.60.120.260">
    <property type="entry name" value="Galactose-binding domain-like"/>
    <property type="match status" value="3"/>
</dbReference>